<organism evidence="1 2">
    <name type="scientific">Actinoplanes regularis</name>
    <dbReference type="NCBI Taxonomy" id="52697"/>
    <lineage>
        <taxon>Bacteria</taxon>
        <taxon>Bacillati</taxon>
        <taxon>Actinomycetota</taxon>
        <taxon>Actinomycetes</taxon>
        <taxon>Micromonosporales</taxon>
        <taxon>Micromonosporaceae</taxon>
        <taxon>Actinoplanes</taxon>
    </lineage>
</organism>
<gene>
    <name evidence="1" type="ORF">SAMN06264365_1282</name>
</gene>
<evidence type="ECO:0000313" key="1">
    <source>
        <dbReference type="EMBL" id="SNS90070.1"/>
    </source>
</evidence>
<name>A0A239I8Y6_9ACTN</name>
<accession>A0A239I8Y6</accession>
<dbReference type="Proteomes" id="UP000198415">
    <property type="component" value="Unassembled WGS sequence"/>
</dbReference>
<dbReference type="AlphaFoldDB" id="A0A239I8Y6"/>
<proteinExistence type="predicted"/>
<protein>
    <submittedName>
        <fullName evidence="1">Uncharacterized protein</fullName>
    </submittedName>
</protein>
<keyword evidence="2" id="KW-1185">Reference proteome</keyword>
<evidence type="ECO:0000313" key="2">
    <source>
        <dbReference type="Proteomes" id="UP000198415"/>
    </source>
</evidence>
<dbReference type="EMBL" id="FZNR01000028">
    <property type="protein sequence ID" value="SNS90070.1"/>
    <property type="molecule type" value="Genomic_DNA"/>
</dbReference>
<reference evidence="1 2" key="1">
    <citation type="submission" date="2017-06" db="EMBL/GenBank/DDBJ databases">
        <authorList>
            <person name="Kim H.J."/>
            <person name="Triplett B.A."/>
        </authorList>
    </citation>
    <scope>NUCLEOTIDE SEQUENCE [LARGE SCALE GENOMIC DNA]</scope>
    <source>
        <strain evidence="1 2">DSM 43151</strain>
    </source>
</reference>
<sequence>MARPDASGRLSLRYLLRTLGWSPGDRVDHTVIDQAIVVTRSPTGRAVIGTRGDLMIPATARALAGLDPDGQVVLVAAPTQDTLVIHAEHSIAELIAAHYVEPDTVDDD</sequence>